<evidence type="ECO:0000256" key="3">
    <source>
        <dbReference type="ARBA" id="ARBA00022723"/>
    </source>
</evidence>
<accession>A0ABD5SAY1</accession>
<comment type="caution">
    <text evidence="8">The sequence shown here is derived from an EMBL/GenBank/DDBJ whole genome shotgun (WGS) entry which is preliminary data.</text>
</comment>
<comment type="similarity">
    <text evidence="6">Belongs to the PINc/VapC protein family.</text>
</comment>
<dbReference type="RefSeq" id="WP_379781529.1">
    <property type="nucleotide sequence ID" value="NZ_JBHSWW010000129.1"/>
</dbReference>
<proteinExistence type="inferred from homology"/>
<evidence type="ECO:0000256" key="4">
    <source>
        <dbReference type="ARBA" id="ARBA00022801"/>
    </source>
</evidence>
<dbReference type="InterPro" id="IPR002716">
    <property type="entry name" value="PIN_dom"/>
</dbReference>
<evidence type="ECO:0000256" key="6">
    <source>
        <dbReference type="ARBA" id="ARBA00038093"/>
    </source>
</evidence>
<dbReference type="Gene3D" id="3.40.50.1010">
    <property type="entry name" value="5'-nuclease"/>
    <property type="match status" value="1"/>
</dbReference>
<evidence type="ECO:0000259" key="7">
    <source>
        <dbReference type="Pfam" id="PF01850"/>
    </source>
</evidence>
<protein>
    <submittedName>
        <fullName evidence="8">Type II toxin-antitoxin system VapC family toxin</fullName>
    </submittedName>
</protein>
<comment type="cofactor">
    <cofactor evidence="1">
        <name>Mg(2+)</name>
        <dbReference type="ChEBI" id="CHEBI:18420"/>
    </cofactor>
</comment>
<dbReference type="PANTHER" id="PTHR33653:SF1">
    <property type="entry name" value="RIBONUCLEASE VAPC2"/>
    <property type="match status" value="1"/>
</dbReference>
<dbReference type="SUPFAM" id="SSF88723">
    <property type="entry name" value="PIN domain-like"/>
    <property type="match status" value="1"/>
</dbReference>
<dbReference type="Proteomes" id="UP001596442">
    <property type="component" value="Unassembled WGS sequence"/>
</dbReference>
<dbReference type="AlphaFoldDB" id="A0ABD5SAY1"/>
<sequence length="151" mass="16895">MNGAIVGVMSWSGSRQRWRKRSVLRDTSFLIDLMNGDEDAVEKARELETELIQQRLSAMTLFELYYGIARSGQSGEEREKVENVLASKPIQPADTAVMRKAGRLSDELMREGNAVGDGDVIIGATADVVEEPVLTRNVEDFERLDVEVETY</sequence>
<evidence type="ECO:0000256" key="1">
    <source>
        <dbReference type="ARBA" id="ARBA00001946"/>
    </source>
</evidence>
<dbReference type="InterPro" id="IPR050556">
    <property type="entry name" value="Type_II_TA_system_RNase"/>
</dbReference>
<dbReference type="GO" id="GO:0046872">
    <property type="term" value="F:metal ion binding"/>
    <property type="evidence" value="ECO:0007669"/>
    <property type="project" value="UniProtKB-KW"/>
</dbReference>
<dbReference type="InterPro" id="IPR029060">
    <property type="entry name" value="PIN-like_dom_sf"/>
</dbReference>
<keyword evidence="4" id="KW-0378">Hydrolase</keyword>
<evidence type="ECO:0000256" key="5">
    <source>
        <dbReference type="ARBA" id="ARBA00022842"/>
    </source>
</evidence>
<keyword evidence="3" id="KW-0479">Metal-binding</keyword>
<dbReference type="GO" id="GO:0016787">
    <property type="term" value="F:hydrolase activity"/>
    <property type="evidence" value="ECO:0007669"/>
    <property type="project" value="UniProtKB-KW"/>
</dbReference>
<dbReference type="CDD" id="cd18754">
    <property type="entry name" value="PIN_VapC4-5_FitB-like"/>
    <property type="match status" value="1"/>
</dbReference>
<dbReference type="EMBL" id="JBHSWW010000129">
    <property type="protein sequence ID" value="MFC6753689.1"/>
    <property type="molecule type" value="Genomic_DNA"/>
</dbReference>
<keyword evidence="2" id="KW-0540">Nuclease</keyword>
<organism evidence="8 9">
    <name type="scientific">Halorubrum tibetense</name>
    <dbReference type="NCBI Taxonomy" id="175631"/>
    <lineage>
        <taxon>Archaea</taxon>
        <taxon>Methanobacteriati</taxon>
        <taxon>Methanobacteriota</taxon>
        <taxon>Stenosarchaea group</taxon>
        <taxon>Halobacteria</taxon>
        <taxon>Halobacteriales</taxon>
        <taxon>Haloferacaceae</taxon>
        <taxon>Halorubrum</taxon>
    </lineage>
</organism>
<feature type="domain" description="PIN" evidence="7">
    <location>
        <begin position="26"/>
        <end position="145"/>
    </location>
</feature>
<gene>
    <name evidence="8" type="ORF">ACFQEU_09475</name>
</gene>
<evidence type="ECO:0000256" key="2">
    <source>
        <dbReference type="ARBA" id="ARBA00022722"/>
    </source>
</evidence>
<dbReference type="GO" id="GO:0004518">
    <property type="term" value="F:nuclease activity"/>
    <property type="evidence" value="ECO:0007669"/>
    <property type="project" value="UniProtKB-KW"/>
</dbReference>
<reference evidence="8 9" key="1">
    <citation type="journal article" date="2019" name="Int. J. Syst. Evol. Microbiol.">
        <title>The Global Catalogue of Microorganisms (GCM) 10K type strain sequencing project: providing services to taxonomists for standard genome sequencing and annotation.</title>
        <authorList>
            <consortium name="The Broad Institute Genomics Platform"/>
            <consortium name="The Broad Institute Genome Sequencing Center for Infectious Disease"/>
            <person name="Wu L."/>
            <person name="Ma J."/>
        </authorList>
    </citation>
    <scope>NUCLEOTIDE SEQUENCE [LARGE SCALE GENOMIC DNA]</scope>
    <source>
        <strain evidence="8 9">CGMCC 1.3239</strain>
    </source>
</reference>
<name>A0ABD5SAY1_9EURY</name>
<evidence type="ECO:0000313" key="8">
    <source>
        <dbReference type="EMBL" id="MFC6753689.1"/>
    </source>
</evidence>
<dbReference type="Pfam" id="PF01850">
    <property type="entry name" value="PIN"/>
    <property type="match status" value="1"/>
</dbReference>
<keyword evidence="9" id="KW-1185">Reference proteome</keyword>
<dbReference type="PANTHER" id="PTHR33653">
    <property type="entry name" value="RIBONUCLEASE VAPC2"/>
    <property type="match status" value="1"/>
</dbReference>
<evidence type="ECO:0000313" key="9">
    <source>
        <dbReference type="Proteomes" id="UP001596442"/>
    </source>
</evidence>
<keyword evidence="5" id="KW-0460">Magnesium</keyword>